<dbReference type="PRINTS" id="PR01950">
    <property type="entry name" value="LANCSUPER"/>
</dbReference>
<protein>
    <recommendedName>
        <fullName evidence="4">Lanthionine synthetase</fullName>
    </recommendedName>
</protein>
<keyword evidence="1" id="KW-0862">Zinc</keyword>
<feature type="binding site" evidence="1">
    <location>
        <position position="363"/>
    </location>
    <ligand>
        <name>Zn(2+)</name>
        <dbReference type="ChEBI" id="CHEBI:29105"/>
    </ligand>
</feature>
<dbReference type="CDD" id="cd04793">
    <property type="entry name" value="LanC"/>
    <property type="match status" value="1"/>
</dbReference>
<dbReference type="InterPro" id="IPR033889">
    <property type="entry name" value="LanC"/>
</dbReference>
<evidence type="ECO:0000313" key="2">
    <source>
        <dbReference type="EMBL" id="TDE47925.1"/>
    </source>
</evidence>
<keyword evidence="3" id="KW-1185">Reference proteome</keyword>
<dbReference type="GO" id="GO:0046872">
    <property type="term" value="F:metal ion binding"/>
    <property type="evidence" value="ECO:0007669"/>
    <property type="project" value="UniProtKB-KW"/>
</dbReference>
<dbReference type="SUPFAM" id="SSF158745">
    <property type="entry name" value="LanC-like"/>
    <property type="match status" value="1"/>
</dbReference>
<comment type="caution">
    <text evidence="2">The sequence shown here is derived from an EMBL/GenBank/DDBJ whole genome shotgun (WGS) entry which is preliminary data.</text>
</comment>
<dbReference type="PRINTS" id="PR01955">
    <property type="entry name" value="LANCFRANKIA"/>
</dbReference>
<organism evidence="2 3">
    <name type="scientific">Nonomuraea mesophila</name>
    <dbReference type="NCBI Taxonomy" id="2530382"/>
    <lineage>
        <taxon>Bacteria</taxon>
        <taxon>Bacillati</taxon>
        <taxon>Actinomycetota</taxon>
        <taxon>Actinomycetes</taxon>
        <taxon>Streptosporangiales</taxon>
        <taxon>Streptosporangiaceae</taxon>
        <taxon>Nonomuraea</taxon>
    </lineage>
</organism>
<dbReference type="GO" id="GO:0031179">
    <property type="term" value="P:peptide modification"/>
    <property type="evidence" value="ECO:0007669"/>
    <property type="project" value="InterPro"/>
</dbReference>
<dbReference type="Gene3D" id="1.50.10.20">
    <property type="match status" value="1"/>
</dbReference>
<accession>A0A4V2ZA17</accession>
<name>A0A4V2ZA17_9ACTN</name>
<gene>
    <name evidence="2" type="ORF">E1295_22035</name>
</gene>
<dbReference type="EMBL" id="SMLD01000057">
    <property type="protein sequence ID" value="TDE47925.1"/>
    <property type="molecule type" value="Genomic_DNA"/>
</dbReference>
<proteinExistence type="predicted"/>
<dbReference type="Proteomes" id="UP000295136">
    <property type="component" value="Unassembled WGS sequence"/>
</dbReference>
<feature type="binding site" evidence="1">
    <location>
        <position position="312"/>
    </location>
    <ligand>
        <name>Zn(2+)</name>
        <dbReference type="ChEBI" id="CHEBI:29105"/>
    </ligand>
</feature>
<dbReference type="Pfam" id="PF05147">
    <property type="entry name" value="LANC_like"/>
    <property type="match status" value="1"/>
</dbReference>
<sequence length="466" mass="49314">MPDAHLLPPATTSKAAAVATAILHRLSDETLVTEVAKDASRTMGRPVWEPGASLYAGAAGSALAFAYAARACPDSSGHWWAQAHRWLKLAAARTRDKPVVVSGLSDGTAGMALAVAGCDPDGRYARTLSGLHTRLAEQVDQPDLADDHDFFYPDYDVVTGPAGILGQLAPHLADPTALRVATGIAERLIARCDTTGPRGDDGGSLRTAPWKPWFIARKHYDRWKEEVRLNPYGFVNLGLAHGIPGPLAALSRAWLAGHRVPGLREAIRALGDQLVAASRHEDWGRTWPRVLPFDEAGEVAPDRGRPTRPSYCYGAPGIASALLDAADALGDDTLRTVAVEGFEAALRQMEDLPAAALNYPGLCHGDAGMVLICRKFATQTASVAAGTALEPLVDRLLGHCDPSHPLLVRDYRPVQAAEPGSPSALDPDGTWVDDPGLLEGAAGVALTLLSVATPVPPFWARAVLVS</sequence>
<dbReference type="AlphaFoldDB" id="A0A4V2ZA17"/>
<evidence type="ECO:0000256" key="1">
    <source>
        <dbReference type="PIRSR" id="PIRSR607822-1"/>
    </source>
</evidence>
<keyword evidence="1" id="KW-0479">Metal-binding</keyword>
<reference evidence="2 3" key="1">
    <citation type="submission" date="2019-03" db="EMBL/GenBank/DDBJ databases">
        <title>Draft genome sequences of novel Actinobacteria.</title>
        <authorList>
            <person name="Sahin N."/>
            <person name="Ay H."/>
            <person name="Saygin H."/>
        </authorList>
    </citation>
    <scope>NUCLEOTIDE SEQUENCE [LARGE SCALE GENOMIC DNA]</scope>
    <source>
        <strain evidence="2 3">6K102</strain>
    </source>
</reference>
<dbReference type="InterPro" id="IPR007822">
    <property type="entry name" value="LANC-like"/>
</dbReference>
<evidence type="ECO:0008006" key="4">
    <source>
        <dbReference type="Google" id="ProtNLM"/>
    </source>
</evidence>
<dbReference type="SMART" id="SM01260">
    <property type="entry name" value="LANC_like"/>
    <property type="match status" value="1"/>
</dbReference>
<evidence type="ECO:0000313" key="3">
    <source>
        <dbReference type="Proteomes" id="UP000295136"/>
    </source>
</evidence>
<feature type="binding site" evidence="1">
    <location>
        <position position="364"/>
    </location>
    <ligand>
        <name>Zn(2+)</name>
        <dbReference type="ChEBI" id="CHEBI:29105"/>
    </ligand>
</feature>